<keyword evidence="4" id="KW-0648">Protein biosynthesis</keyword>
<evidence type="ECO:0000256" key="3">
    <source>
        <dbReference type="ARBA" id="ARBA00022679"/>
    </source>
</evidence>
<dbReference type="Pfam" id="PF00551">
    <property type="entry name" value="Formyl_trans_N"/>
    <property type="match status" value="1"/>
</dbReference>
<dbReference type="InterPro" id="IPR041711">
    <property type="entry name" value="Met-tRNA-FMT_N"/>
</dbReference>
<dbReference type="SUPFAM" id="SSF53328">
    <property type="entry name" value="Formyltransferase"/>
    <property type="match status" value="1"/>
</dbReference>
<evidence type="ECO:0000259" key="5">
    <source>
        <dbReference type="Pfam" id="PF00551"/>
    </source>
</evidence>
<sequence>MFLAVLRFGIKSCVGSRNVSSSSVRGAKCSSKSSKTLEPPWRILFFGNDHFALESLMPLNAKLNTGTLISALGVVTGKRTIVRSFSEREKLEIHEWPLEASSIRDKYHIGLVVSFGHMIPKDVLEAFPLGCINVHSSILPKYRGAAPIIHSVMNGDSETGVTIMKIRPHKFDVGEIVRQYRLSVSPVESSVELEARLAVCGGQMVMECLRDLPRSLRMAVKQPSEGVSYAPKVKSGMSKVDWSMMDALQIFNLHRAIGHLHPLKTTWHGQPIRLLDVRVDDTKKSSDSENVASDHSADQRRKNALDFLNDNKPKDCAKYVTNAGKIEYSKCDKLLKVMCRDGAKLIIQKFTFNGKSISALDFFNGYLTKRPKNEWTFGS</sequence>
<protein>
    <recommendedName>
        <fullName evidence="2">methionyl-tRNA formyltransferase</fullName>
        <ecNumber evidence="2">2.1.2.9</ecNumber>
    </recommendedName>
</protein>
<dbReference type="AlphaFoldDB" id="A0A146LT84"/>
<comment type="similarity">
    <text evidence="1">Belongs to the Fmt family.</text>
</comment>
<evidence type="ECO:0000256" key="2">
    <source>
        <dbReference type="ARBA" id="ARBA00012261"/>
    </source>
</evidence>
<dbReference type="EMBL" id="GDHC01007668">
    <property type="protein sequence ID" value="JAQ10961.1"/>
    <property type="molecule type" value="Transcribed_RNA"/>
</dbReference>
<dbReference type="EC" id="2.1.2.9" evidence="2"/>
<evidence type="ECO:0000256" key="4">
    <source>
        <dbReference type="ARBA" id="ARBA00022917"/>
    </source>
</evidence>
<dbReference type="PANTHER" id="PTHR11138">
    <property type="entry name" value="METHIONYL-TRNA FORMYLTRANSFERASE"/>
    <property type="match status" value="1"/>
</dbReference>
<gene>
    <name evidence="7" type="primary">Mtfmt_0</name>
    <name evidence="7" type="ORF">g.43561</name>
</gene>
<dbReference type="PANTHER" id="PTHR11138:SF5">
    <property type="entry name" value="METHIONYL-TRNA FORMYLTRANSFERASE, MITOCHONDRIAL"/>
    <property type="match status" value="1"/>
</dbReference>
<organism evidence="7">
    <name type="scientific">Lygus hesperus</name>
    <name type="common">Western plant bug</name>
    <dbReference type="NCBI Taxonomy" id="30085"/>
    <lineage>
        <taxon>Eukaryota</taxon>
        <taxon>Metazoa</taxon>
        <taxon>Ecdysozoa</taxon>
        <taxon>Arthropoda</taxon>
        <taxon>Hexapoda</taxon>
        <taxon>Insecta</taxon>
        <taxon>Pterygota</taxon>
        <taxon>Neoptera</taxon>
        <taxon>Paraneoptera</taxon>
        <taxon>Hemiptera</taxon>
        <taxon>Heteroptera</taxon>
        <taxon>Panheteroptera</taxon>
        <taxon>Cimicomorpha</taxon>
        <taxon>Miridae</taxon>
        <taxon>Mirini</taxon>
        <taxon>Lygus</taxon>
    </lineage>
</organism>
<evidence type="ECO:0000256" key="1">
    <source>
        <dbReference type="ARBA" id="ARBA00010699"/>
    </source>
</evidence>
<evidence type="ECO:0000259" key="6">
    <source>
        <dbReference type="Pfam" id="PF02911"/>
    </source>
</evidence>
<name>A0A146LT84_LYGHE</name>
<dbReference type="InterPro" id="IPR036477">
    <property type="entry name" value="Formyl_transf_N_sf"/>
</dbReference>
<dbReference type="Pfam" id="PF02911">
    <property type="entry name" value="Formyl_trans_C"/>
    <property type="match status" value="1"/>
</dbReference>
<dbReference type="Gene3D" id="3.40.50.12230">
    <property type="match status" value="1"/>
</dbReference>
<feature type="domain" description="Formyl transferase C-terminal" evidence="6">
    <location>
        <begin position="233"/>
        <end position="366"/>
    </location>
</feature>
<dbReference type="InterPro" id="IPR005793">
    <property type="entry name" value="Formyl_trans_C"/>
</dbReference>
<accession>A0A146LT84</accession>
<dbReference type="InterPro" id="IPR011034">
    <property type="entry name" value="Formyl_transferase-like_C_sf"/>
</dbReference>
<dbReference type="GO" id="GO:0005739">
    <property type="term" value="C:mitochondrion"/>
    <property type="evidence" value="ECO:0007669"/>
    <property type="project" value="TreeGrafter"/>
</dbReference>
<reference evidence="7" key="1">
    <citation type="journal article" date="2016" name="Gigascience">
        <title>De novo construction of an expanded transcriptome assembly for the western tarnished plant bug, Lygus hesperus.</title>
        <authorList>
            <person name="Tassone E.E."/>
            <person name="Geib S.M."/>
            <person name="Hall B."/>
            <person name="Fabrick J.A."/>
            <person name="Brent C.S."/>
            <person name="Hull J.J."/>
        </authorList>
    </citation>
    <scope>NUCLEOTIDE SEQUENCE</scope>
</reference>
<feature type="domain" description="Formyl transferase N-terminal" evidence="5">
    <location>
        <begin position="111"/>
        <end position="207"/>
    </location>
</feature>
<dbReference type="GO" id="GO:0004479">
    <property type="term" value="F:methionyl-tRNA formyltransferase activity"/>
    <property type="evidence" value="ECO:0007669"/>
    <property type="project" value="UniProtKB-EC"/>
</dbReference>
<dbReference type="InterPro" id="IPR002376">
    <property type="entry name" value="Formyl_transf_N"/>
</dbReference>
<evidence type="ECO:0000313" key="7">
    <source>
        <dbReference type="EMBL" id="JAQ10961.1"/>
    </source>
</evidence>
<keyword evidence="3 7" id="KW-0808">Transferase</keyword>
<dbReference type="SUPFAM" id="SSF50486">
    <property type="entry name" value="FMT C-terminal domain-like"/>
    <property type="match status" value="1"/>
</dbReference>
<dbReference type="CDD" id="cd08646">
    <property type="entry name" value="FMT_core_Met-tRNA-FMT_N"/>
    <property type="match status" value="1"/>
</dbReference>
<proteinExistence type="inferred from homology"/>